<gene>
    <name evidence="7" type="ORF">GCM10007170_04840</name>
</gene>
<name>A0ABQ2AEI5_9MICC</name>
<feature type="compositionally biased region" description="Low complexity" evidence="6">
    <location>
        <begin position="547"/>
        <end position="585"/>
    </location>
</feature>
<feature type="compositionally biased region" description="Low complexity" evidence="6">
    <location>
        <begin position="600"/>
        <end position="641"/>
    </location>
</feature>
<comment type="caution">
    <text evidence="7">The sequence shown here is derived from an EMBL/GenBank/DDBJ whole genome shotgun (WGS) entry which is preliminary data.</text>
</comment>
<dbReference type="Gene3D" id="3.30.420.40">
    <property type="match status" value="2"/>
</dbReference>
<dbReference type="Gene3D" id="3.90.640.10">
    <property type="entry name" value="Actin, Chain A, domain 4"/>
    <property type="match status" value="1"/>
</dbReference>
<evidence type="ECO:0000256" key="4">
    <source>
        <dbReference type="ARBA" id="ARBA00023016"/>
    </source>
</evidence>
<proteinExistence type="inferred from homology"/>
<dbReference type="PROSITE" id="PS01036">
    <property type="entry name" value="HSP70_3"/>
    <property type="match status" value="1"/>
</dbReference>
<evidence type="ECO:0000256" key="5">
    <source>
        <dbReference type="ARBA" id="ARBA00023186"/>
    </source>
</evidence>
<feature type="compositionally biased region" description="Low complexity" evidence="6">
    <location>
        <begin position="705"/>
        <end position="727"/>
    </location>
</feature>
<protein>
    <recommendedName>
        <fullName evidence="9">Hsp70 protein</fullName>
    </recommendedName>
</protein>
<dbReference type="InterPro" id="IPR013126">
    <property type="entry name" value="Hsp_70_fam"/>
</dbReference>
<dbReference type="EMBL" id="BMFW01000002">
    <property type="protein sequence ID" value="GGH90627.1"/>
    <property type="molecule type" value="Genomic_DNA"/>
</dbReference>
<evidence type="ECO:0000313" key="7">
    <source>
        <dbReference type="EMBL" id="GGH90627.1"/>
    </source>
</evidence>
<dbReference type="InterPro" id="IPR043129">
    <property type="entry name" value="ATPase_NBD"/>
</dbReference>
<sequence>MDSQPSEVTMSYALAVDVGTSFTAAAVVRFHQGPSSAPECLPLGARGASVPSVVYYPEEGTVLVGEAAERRGLDSPERVVREFKRRIGDDVPIILGTLALQAEDVFATMARWVADRAAEREGGPPSAVFLTHPATWGSHRLASVRGALAAHGLGNITLLPEPEAAALHYASQVRVEEGSTIAVYDLGGGTFDTAVLRKSGSSRFELVGRPEGIEDLGGADFDAAVFRYVAEHTGNALADLDPTDPAVLGAMTRLRRECVEAKEALSVDSEANIPVLLPGIQQQVRLVRSEFEALIEESVRETVEALEHSLAQLHLEPADLSTVLLIGGSSRIPLVAQVVSEELDRPIAVDADPKSSICLGAAVAALLAHTAAARAETEAVEAPVAGTEAAAKAAAAAVVPSEVPPAPGIPGRPSWSRKYPTAAGSGTGPGATRGARHGERGAHAPKPTVRVTAVAAAAAVLTVLTATAAQSPDGFGSLTAMFVPQAGASTTGGSSGTGGTEAPPGGGGAAAVAAPQPLAGIEASARKPIAQRPGLEASASPTNHSSGSEATAAAGRPAAGGPAAAGGAPAAKPPAGSSGATAGTGIVPNSAVVGTATPSATTQPLPTQPVPTATAPVGTTAPGTPAPTSTGTAAPTSPGTTDRPTPASGTASPGPGTTSSATGSVSPTATPTTLAATDPTGYPAVSATAELTPTPAVAPSPTPEEPTATATATETAVATAPTTSPAA</sequence>
<feature type="compositionally biased region" description="Low complexity" evidence="6">
    <location>
        <begin position="667"/>
        <end position="680"/>
    </location>
</feature>
<evidence type="ECO:0000313" key="8">
    <source>
        <dbReference type="Proteomes" id="UP000643279"/>
    </source>
</evidence>
<keyword evidence="8" id="KW-1185">Reference proteome</keyword>
<dbReference type="PANTHER" id="PTHR42749">
    <property type="entry name" value="CELL SHAPE-DETERMINING PROTEIN MREB"/>
    <property type="match status" value="1"/>
</dbReference>
<feature type="compositionally biased region" description="Polar residues" evidence="6">
    <location>
        <begin position="647"/>
        <end position="666"/>
    </location>
</feature>
<reference evidence="8" key="1">
    <citation type="journal article" date="2019" name="Int. J. Syst. Evol. Microbiol.">
        <title>The Global Catalogue of Microorganisms (GCM) 10K type strain sequencing project: providing services to taxonomists for standard genome sequencing and annotation.</title>
        <authorList>
            <consortium name="The Broad Institute Genomics Platform"/>
            <consortium name="The Broad Institute Genome Sequencing Center for Infectious Disease"/>
            <person name="Wu L."/>
            <person name="Ma J."/>
        </authorList>
    </citation>
    <scope>NUCLEOTIDE SEQUENCE [LARGE SCALE GENOMIC DNA]</scope>
    <source>
        <strain evidence="8">CGMCC 1.12778</strain>
    </source>
</reference>
<evidence type="ECO:0008006" key="9">
    <source>
        <dbReference type="Google" id="ProtNLM"/>
    </source>
</evidence>
<feature type="region of interest" description="Disordered" evidence="6">
    <location>
        <begin position="488"/>
        <end position="512"/>
    </location>
</feature>
<comment type="similarity">
    <text evidence="1">Belongs to the heat shock protein 70 family.</text>
</comment>
<dbReference type="Pfam" id="PF00012">
    <property type="entry name" value="HSP70"/>
    <property type="match status" value="1"/>
</dbReference>
<keyword evidence="4" id="KW-0346">Stress response</keyword>
<dbReference type="SUPFAM" id="SSF53067">
    <property type="entry name" value="Actin-like ATPase domain"/>
    <property type="match status" value="2"/>
</dbReference>
<accession>A0ABQ2AEI5</accession>
<evidence type="ECO:0000256" key="2">
    <source>
        <dbReference type="ARBA" id="ARBA00022741"/>
    </source>
</evidence>
<keyword evidence="3" id="KW-0067">ATP-binding</keyword>
<feature type="region of interest" description="Disordered" evidence="6">
    <location>
        <begin position="532"/>
        <end position="727"/>
    </location>
</feature>
<feature type="compositionally biased region" description="Gly residues" evidence="6">
    <location>
        <begin position="493"/>
        <end position="509"/>
    </location>
</feature>
<evidence type="ECO:0000256" key="3">
    <source>
        <dbReference type="ARBA" id="ARBA00022840"/>
    </source>
</evidence>
<dbReference type="Proteomes" id="UP000643279">
    <property type="component" value="Unassembled WGS sequence"/>
</dbReference>
<dbReference type="PRINTS" id="PR00301">
    <property type="entry name" value="HEATSHOCK70"/>
</dbReference>
<keyword evidence="2" id="KW-0547">Nucleotide-binding</keyword>
<dbReference type="PANTHER" id="PTHR42749:SF1">
    <property type="entry name" value="CELL SHAPE-DETERMINING PROTEIN MREB"/>
    <property type="match status" value="1"/>
</dbReference>
<feature type="region of interest" description="Disordered" evidence="6">
    <location>
        <begin position="404"/>
        <end position="446"/>
    </location>
</feature>
<evidence type="ECO:0000256" key="1">
    <source>
        <dbReference type="ARBA" id="ARBA00007381"/>
    </source>
</evidence>
<evidence type="ECO:0000256" key="6">
    <source>
        <dbReference type="SAM" id="MobiDB-lite"/>
    </source>
</evidence>
<organism evidence="7 8">
    <name type="scientific">Arthrobacter liuii</name>
    <dbReference type="NCBI Taxonomy" id="1476996"/>
    <lineage>
        <taxon>Bacteria</taxon>
        <taxon>Bacillati</taxon>
        <taxon>Actinomycetota</taxon>
        <taxon>Actinomycetes</taxon>
        <taxon>Micrococcales</taxon>
        <taxon>Micrococcaceae</taxon>
        <taxon>Arthrobacter</taxon>
    </lineage>
</organism>
<dbReference type="RefSeq" id="WP_373283551.1">
    <property type="nucleotide sequence ID" value="NZ_BMFW01000002.1"/>
</dbReference>
<dbReference type="InterPro" id="IPR018181">
    <property type="entry name" value="Heat_shock_70_CS"/>
</dbReference>
<keyword evidence="5" id="KW-0143">Chaperone</keyword>